<dbReference type="Proteomes" id="UP000627538">
    <property type="component" value="Unassembled WGS sequence"/>
</dbReference>
<dbReference type="InterPro" id="IPR013766">
    <property type="entry name" value="Thioredoxin_domain"/>
</dbReference>
<feature type="domain" description="Thioredoxin" evidence="2">
    <location>
        <begin position="69"/>
        <end position="205"/>
    </location>
</feature>
<comment type="caution">
    <text evidence="3">The sequence shown here is derived from an EMBL/GenBank/DDBJ whole genome shotgun (WGS) entry which is preliminary data.</text>
</comment>
<dbReference type="CDD" id="cd02966">
    <property type="entry name" value="TlpA_like_family"/>
    <property type="match status" value="1"/>
</dbReference>
<dbReference type="InterPro" id="IPR036249">
    <property type="entry name" value="Thioredoxin-like_sf"/>
</dbReference>
<dbReference type="InterPro" id="IPR000866">
    <property type="entry name" value="AhpC/TSA"/>
</dbReference>
<dbReference type="SUPFAM" id="SSF52833">
    <property type="entry name" value="Thioredoxin-like"/>
    <property type="match status" value="1"/>
</dbReference>
<sequence length="207" mass="21432">MAKSTSLSEKIRASSWGNMAVLLVIVALVAAGAWVATRGSGSAPSRDDGQASGAYSRVSSEADAHGAAPEVGKAAPALTGTDVTGAPFSLTGHRGRPVWVIFNATWCSACRAEAPDIEAVAHAGDIDVVTVYRGEQGETITDFASRMGLSTPTAVPDPDERISTDWRVWALPTHIFIDADGIVQTIRTGQLSPSDARALVAGTRTSG</sequence>
<feature type="region of interest" description="Disordered" evidence="1">
    <location>
        <begin position="38"/>
        <end position="75"/>
    </location>
</feature>
<dbReference type="Pfam" id="PF00578">
    <property type="entry name" value="AhpC-TSA"/>
    <property type="match status" value="1"/>
</dbReference>
<dbReference type="AlphaFoldDB" id="A0A8I0G909"/>
<evidence type="ECO:0000313" key="4">
    <source>
        <dbReference type="Proteomes" id="UP000627538"/>
    </source>
</evidence>
<dbReference type="PROSITE" id="PS51352">
    <property type="entry name" value="THIOREDOXIN_2"/>
    <property type="match status" value="1"/>
</dbReference>
<dbReference type="GO" id="GO:0016209">
    <property type="term" value="F:antioxidant activity"/>
    <property type="evidence" value="ECO:0007669"/>
    <property type="project" value="InterPro"/>
</dbReference>
<dbReference type="GO" id="GO:0016491">
    <property type="term" value="F:oxidoreductase activity"/>
    <property type="evidence" value="ECO:0007669"/>
    <property type="project" value="InterPro"/>
</dbReference>
<dbReference type="RefSeq" id="WP_191072239.1">
    <property type="nucleotide sequence ID" value="NZ_CP060506.1"/>
</dbReference>
<keyword evidence="4" id="KW-1185">Reference proteome</keyword>
<protein>
    <submittedName>
        <fullName evidence="3">TlpA family protein disulfide reductase</fullName>
    </submittedName>
</protein>
<dbReference type="Gene3D" id="3.40.30.10">
    <property type="entry name" value="Glutaredoxin"/>
    <property type="match status" value="1"/>
</dbReference>
<evidence type="ECO:0000259" key="2">
    <source>
        <dbReference type="PROSITE" id="PS51352"/>
    </source>
</evidence>
<name>A0A8I0G909_9ACTO</name>
<dbReference type="PANTHER" id="PTHR42852">
    <property type="entry name" value="THIOL:DISULFIDE INTERCHANGE PROTEIN DSBE"/>
    <property type="match status" value="1"/>
</dbReference>
<organism evidence="3 4">
    <name type="scientific">Nanchangia anserum</name>
    <dbReference type="NCBI Taxonomy" id="2692125"/>
    <lineage>
        <taxon>Bacteria</taxon>
        <taxon>Bacillati</taxon>
        <taxon>Actinomycetota</taxon>
        <taxon>Actinomycetes</taxon>
        <taxon>Actinomycetales</taxon>
        <taxon>Actinomycetaceae</taxon>
        <taxon>Nanchangia</taxon>
    </lineage>
</organism>
<gene>
    <name evidence="3" type="ORF">H8R10_07915</name>
</gene>
<dbReference type="PANTHER" id="PTHR42852:SF13">
    <property type="entry name" value="PROTEIN DIPZ"/>
    <property type="match status" value="1"/>
</dbReference>
<proteinExistence type="predicted"/>
<accession>A0A8I0G909</accession>
<dbReference type="EMBL" id="JACRUO010000002">
    <property type="protein sequence ID" value="MBD3690150.1"/>
    <property type="molecule type" value="Genomic_DNA"/>
</dbReference>
<evidence type="ECO:0000256" key="1">
    <source>
        <dbReference type="SAM" id="MobiDB-lite"/>
    </source>
</evidence>
<dbReference type="InterPro" id="IPR050553">
    <property type="entry name" value="Thioredoxin_ResA/DsbE_sf"/>
</dbReference>
<evidence type="ECO:0000313" key="3">
    <source>
        <dbReference type="EMBL" id="MBD3690150.1"/>
    </source>
</evidence>
<reference evidence="3 4" key="1">
    <citation type="submission" date="2020-08" db="EMBL/GenBank/DDBJ databases">
        <title>Winkia gen. nov., sp. nov., isolated from faeces of the Anser albifrons in China.</title>
        <authorList>
            <person name="Liu Q."/>
        </authorList>
    </citation>
    <scope>NUCLEOTIDE SEQUENCE [LARGE SCALE GENOMIC DNA]</scope>
    <source>
        <strain evidence="3 4">C62</strain>
    </source>
</reference>